<sequence length="192" mass="22092">MATQAKPQSFMDRQYFPSFTDCPQEYAWDDRYLVEAGEGDGVNRKHWCLLGQIMQADTILRPRIVAKDREGNSFVVAFYPNDPNDMPRLLKHFKVGNTIAIFYPVIHQFLDGTMGVRVEDTDEVSIIPLRLGDFLKMNDQVVQFTVTEATLRRCHGCGALRGNLDACVLSQEDVKLMHFLKYETYDWAISFK</sequence>
<evidence type="ECO:0000313" key="1">
    <source>
        <dbReference type="EMBL" id="KAK6958482.1"/>
    </source>
</evidence>
<dbReference type="Proteomes" id="UP001369815">
    <property type="component" value="Unassembled WGS sequence"/>
</dbReference>
<proteinExistence type="predicted"/>
<gene>
    <name evidence="1" type="ORF">Daesc_001283</name>
</gene>
<protein>
    <submittedName>
        <fullName evidence="1">Uncharacterized protein</fullName>
    </submittedName>
</protein>
<evidence type="ECO:0000313" key="2">
    <source>
        <dbReference type="Proteomes" id="UP001369815"/>
    </source>
</evidence>
<dbReference type="EMBL" id="JBANMG010000001">
    <property type="protein sequence ID" value="KAK6958482.1"/>
    <property type="molecule type" value="Genomic_DNA"/>
</dbReference>
<keyword evidence="2" id="KW-1185">Reference proteome</keyword>
<accession>A0AAX6N1Z9</accession>
<comment type="caution">
    <text evidence="1">The sequence shown here is derived from an EMBL/GenBank/DDBJ whole genome shotgun (WGS) entry which is preliminary data.</text>
</comment>
<reference evidence="1 2" key="1">
    <citation type="journal article" date="2024" name="Front Chem Biol">
        <title>Unveiling the potential of Daldinia eschscholtzii MFLUCC 19-0629 through bioactivity and bioinformatics studies for enhanced sustainable agriculture production.</title>
        <authorList>
            <person name="Brooks S."/>
            <person name="Weaver J.A."/>
            <person name="Klomchit A."/>
            <person name="Alharthi S.A."/>
            <person name="Onlamun T."/>
            <person name="Nurani R."/>
            <person name="Vong T.K."/>
            <person name="Alberti F."/>
            <person name="Greco C."/>
        </authorList>
    </citation>
    <scope>NUCLEOTIDE SEQUENCE [LARGE SCALE GENOMIC DNA]</scope>
    <source>
        <strain evidence="1">MFLUCC 19-0629</strain>
    </source>
</reference>
<dbReference type="AlphaFoldDB" id="A0AAX6N1Z9"/>
<name>A0AAX6N1Z9_9PEZI</name>
<organism evidence="1 2">
    <name type="scientific">Daldinia eschscholtzii</name>
    <dbReference type="NCBI Taxonomy" id="292717"/>
    <lineage>
        <taxon>Eukaryota</taxon>
        <taxon>Fungi</taxon>
        <taxon>Dikarya</taxon>
        <taxon>Ascomycota</taxon>
        <taxon>Pezizomycotina</taxon>
        <taxon>Sordariomycetes</taxon>
        <taxon>Xylariomycetidae</taxon>
        <taxon>Xylariales</taxon>
        <taxon>Hypoxylaceae</taxon>
        <taxon>Daldinia</taxon>
    </lineage>
</organism>